<evidence type="ECO:0000256" key="3">
    <source>
        <dbReference type="ARBA" id="ARBA00023295"/>
    </source>
</evidence>
<dbReference type="Pfam" id="PF07745">
    <property type="entry name" value="Glyco_hydro_53"/>
    <property type="match status" value="1"/>
</dbReference>
<dbReference type="InterPro" id="IPR011683">
    <property type="entry name" value="Glyco_hydro_53"/>
</dbReference>
<keyword evidence="4" id="KW-0732">Signal</keyword>
<reference evidence="5 6" key="1">
    <citation type="submission" date="2017-07" db="EMBL/GenBank/DDBJ databases">
        <title>Isolation and whole genome analysis of endospore-forming bacteria from heroin.</title>
        <authorList>
            <person name="Kalinowski J."/>
            <person name="Ahrens B."/>
            <person name="Al-Dilaimi A."/>
            <person name="Winkler A."/>
            <person name="Wibberg D."/>
            <person name="Schleenbecker U."/>
            <person name="Ruckert C."/>
            <person name="Wolfel R."/>
            <person name="Grass G."/>
        </authorList>
    </citation>
    <scope>NUCLEOTIDE SEQUENCE [LARGE SCALE GENOMIC DNA]</scope>
    <source>
        <strain evidence="5 6">7528</strain>
    </source>
</reference>
<comment type="similarity">
    <text evidence="1 4">Belongs to the glycosyl hydrolase 53 family.</text>
</comment>
<keyword evidence="3 4" id="KW-0326">Glycosidase</keyword>
<dbReference type="SUPFAM" id="SSF51445">
    <property type="entry name" value="(Trans)glycosidases"/>
    <property type="match status" value="1"/>
</dbReference>
<feature type="chain" id="PRO_5039747929" description="Arabinogalactan endo-beta-1,4-galactanase" evidence="4">
    <location>
        <begin position="21"/>
        <end position="545"/>
    </location>
</feature>
<dbReference type="Gene3D" id="3.20.20.80">
    <property type="entry name" value="Glycosidases"/>
    <property type="match status" value="1"/>
</dbReference>
<feature type="signal peptide" evidence="4">
    <location>
        <begin position="1"/>
        <end position="20"/>
    </location>
</feature>
<evidence type="ECO:0000313" key="5">
    <source>
        <dbReference type="EMBL" id="PAD20014.1"/>
    </source>
</evidence>
<keyword evidence="2 4" id="KW-0378">Hydrolase</keyword>
<gene>
    <name evidence="5" type="ORF">CHH64_16405</name>
</gene>
<dbReference type="InterPro" id="IPR017853">
    <property type="entry name" value="GH"/>
</dbReference>
<dbReference type="EMBL" id="NPBV01000027">
    <property type="protein sequence ID" value="PAD20014.1"/>
    <property type="molecule type" value="Genomic_DNA"/>
</dbReference>
<dbReference type="Gene3D" id="2.60.120.260">
    <property type="entry name" value="Galactose-binding domain-like"/>
    <property type="match status" value="1"/>
</dbReference>
<comment type="caution">
    <text evidence="5">The sequence shown here is derived from an EMBL/GenBank/DDBJ whole genome shotgun (WGS) entry which is preliminary data.</text>
</comment>
<dbReference type="AlphaFoldDB" id="A0A268A7C1"/>
<evidence type="ECO:0000256" key="1">
    <source>
        <dbReference type="ARBA" id="ARBA00010687"/>
    </source>
</evidence>
<dbReference type="RefSeq" id="WP_095261544.1">
    <property type="nucleotide sequence ID" value="NZ_NPBV01000027.1"/>
</dbReference>
<dbReference type="GO" id="GO:0015926">
    <property type="term" value="F:glucosidase activity"/>
    <property type="evidence" value="ECO:0007669"/>
    <property type="project" value="InterPro"/>
</dbReference>
<dbReference type="GO" id="GO:0031218">
    <property type="term" value="F:arabinogalactan endo-1,4-beta-galactosidase activity"/>
    <property type="evidence" value="ECO:0007669"/>
    <property type="project" value="UniProtKB-EC"/>
</dbReference>
<dbReference type="EC" id="3.2.1.89" evidence="4"/>
<evidence type="ECO:0000256" key="4">
    <source>
        <dbReference type="RuleBase" id="RU361192"/>
    </source>
</evidence>
<proteinExistence type="inferred from homology"/>
<dbReference type="PANTHER" id="PTHR34983:SF2">
    <property type="entry name" value="ENDO-BETA-1,4-GALACTANASE"/>
    <property type="match status" value="1"/>
</dbReference>
<sequence length="545" mass="60351">MKKKLILLFVLLLSFSSAFVTVQPAEAAGYDSSFIRGADISTLADMEKSGAKYYENGVQKDPLQILKDNGANYVRLRIWNDPKDAAGNTYGAGTNDLKMTIDLAKRAKAKGMKVLLDFHYSDFWVDPGKQNLPKSWQGLSFEQLNTEVYNYTYSVLAEMKKQNVYPDMVQIGNELNSGMLWPYGKSWGEGGGEFDRLATFLKSGIKAVKDTEPKDTTLMLHLAEGGNYETFKWWFDEITARNVEYDTIGISYYPYWHGTLDDLETNMNNISKRYGKDVIVVETAYGHTTGNADAKENAFGQEEAATAGYAATPKGQHNFMQDLVTSIQQVPNKKGTGFFYWEPLWNNGKVTWATTAGMNYLGVSDEPGNEWDNQAIFDFNGNALDAVKIFGTPNAGAQTNYAKNPSFESGGSSGTPLDWTKWTASGITGTAVKTEADALDGNYKLSFWDAKAYEASVYQQLTGLPNGTYKLSAWIKAGGTHTTSEIYTKSGSTQLKQTIPSVASDWTKVTLDNVKVTDGKIEIGIYNKAQANAWLNVDHIKLQKK</sequence>
<evidence type="ECO:0000256" key="2">
    <source>
        <dbReference type="ARBA" id="ARBA00022801"/>
    </source>
</evidence>
<evidence type="ECO:0000313" key="6">
    <source>
        <dbReference type="Proteomes" id="UP000216013"/>
    </source>
</evidence>
<protein>
    <recommendedName>
        <fullName evidence="4">Arabinogalactan endo-beta-1,4-galactanase</fullName>
        <ecNumber evidence="4">3.2.1.89</ecNumber>
    </recommendedName>
</protein>
<name>A0A268A7C1_9BACI</name>
<organism evidence="5 6">
    <name type="scientific">Terribacillus saccharophilus</name>
    <dbReference type="NCBI Taxonomy" id="361277"/>
    <lineage>
        <taxon>Bacteria</taxon>
        <taxon>Bacillati</taxon>
        <taxon>Bacillota</taxon>
        <taxon>Bacilli</taxon>
        <taxon>Bacillales</taxon>
        <taxon>Bacillaceae</taxon>
        <taxon>Terribacillus</taxon>
    </lineage>
</organism>
<comment type="catalytic activity">
    <reaction evidence="4">
        <text>The enzyme specifically hydrolyzes (1-&gt;4)-beta-D-galactosidic linkages in type I arabinogalactans.</text>
        <dbReference type="EC" id="3.2.1.89"/>
    </reaction>
</comment>
<dbReference type="Proteomes" id="UP000216013">
    <property type="component" value="Unassembled WGS sequence"/>
</dbReference>
<accession>A0A268A7C1</accession>
<dbReference type="GO" id="GO:0045490">
    <property type="term" value="P:pectin catabolic process"/>
    <property type="evidence" value="ECO:0007669"/>
    <property type="project" value="TreeGrafter"/>
</dbReference>
<dbReference type="PANTHER" id="PTHR34983">
    <property type="entry name" value="ARABINOGALACTAN ENDO-BETA-1,4-GALACTANASE A"/>
    <property type="match status" value="1"/>
</dbReference>